<evidence type="ECO:0000313" key="2">
    <source>
        <dbReference type="EMBL" id="KAK0734510.1"/>
    </source>
</evidence>
<name>A0AA40EC37_9PEZI</name>
<dbReference type="GeneID" id="85322495"/>
<dbReference type="EMBL" id="JAUIRO010000001">
    <property type="protein sequence ID" value="KAK0734510.1"/>
    <property type="molecule type" value="Genomic_DNA"/>
</dbReference>
<comment type="caution">
    <text evidence="2">The sequence shown here is derived from an EMBL/GenBank/DDBJ whole genome shotgun (WGS) entry which is preliminary data.</text>
</comment>
<dbReference type="RefSeq" id="XP_060303387.1">
    <property type="nucleotide sequence ID" value="XM_060439225.1"/>
</dbReference>
<gene>
    <name evidence="2" type="ORF">B0T26DRAFT_670800</name>
</gene>
<proteinExistence type="predicted"/>
<feature type="region of interest" description="Disordered" evidence="1">
    <location>
        <begin position="1"/>
        <end position="92"/>
    </location>
</feature>
<accession>A0AA40EC37</accession>
<evidence type="ECO:0000256" key="1">
    <source>
        <dbReference type="SAM" id="MobiDB-lite"/>
    </source>
</evidence>
<feature type="region of interest" description="Disordered" evidence="1">
    <location>
        <begin position="121"/>
        <end position="169"/>
    </location>
</feature>
<organism evidence="2 3">
    <name type="scientific">Lasiosphaeria miniovina</name>
    <dbReference type="NCBI Taxonomy" id="1954250"/>
    <lineage>
        <taxon>Eukaryota</taxon>
        <taxon>Fungi</taxon>
        <taxon>Dikarya</taxon>
        <taxon>Ascomycota</taxon>
        <taxon>Pezizomycotina</taxon>
        <taxon>Sordariomycetes</taxon>
        <taxon>Sordariomycetidae</taxon>
        <taxon>Sordariales</taxon>
        <taxon>Lasiosphaeriaceae</taxon>
        <taxon>Lasiosphaeria</taxon>
    </lineage>
</organism>
<dbReference type="Proteomes" id="UP001172101">
    <property type="component" value="Unassembled WGS sequence"/>
</dbReference>
<keyword evidence="3" id="KW-1185">Reference proteome</keyword>
<evidence type="ECO:0000313" key="3">
    <source>
        <dbReference type="Proteomes" id="UP001172101"/>
    </source>
</evidence>
<reference evidence="2" key="1">
    <citation type="submission" date="2023-06" db="EMBL/GenBank/DDBJ databases">
        <title>Genome-scale phylogeny and comparative genomics of the fungal order Sordariales.</title>
        <authorList>
            <consortium name="Lawrence Berkeley National Laboratory"/>
            <person name="Hensen N."/>
            <person name="Bonometti L."/>
            <person name="Westerberg I."/>
            <person name="Brannstrom I.O."/>
            <person name="Guillou S."/>
            <person name="Cros-Aarteil S."/>
            <person name="Calhoun S."/>
            <person name="Haridas S."/>
            <person name="Kuo A."/>
            <person name="Mondo S."/>
            <person name="Pangilinan J."/>
            <person name="Riley R."/>
            <person name="LaButti K."/>
            <person name="Andreopoulos B."/>
            <person name="Lipzen A."/>
            <person name="Chen C."/>
            <person name="Yanf M."/>
            <person name="Daum C."/>
            <person name="Ng V."/>
            <person name="Clum A."/>
            <person name="Steindorff A."/>
            <person name="Ohm R."/>
            <person name="Martin F."/>
            <person name="Silar P."/>
            <person name="Natvig D."/>
            <person name="Lalanne C."/>
            <person name="Gautier V."/>
            <person name="Ament-velasquez S.L."/>
            <person name="Kruys A."/>
            <person name="Hutchinson M.I."/>
            <person name="Powell A.J."/>
            <person name="Barry K."/>
            <person name="Miller A.N."/>
            <person name="Grigoriev I.V."/>
            <person name="Debuchy R."/>
            <person name="Gladieux P."/>
            <person name="Thoren M.H."/>
            <person name="Johannesson H."/>
        </authorList>
    </citation>
    <scope>NUCLEOTIDE SEQUENCE</scope>
    <source>
        <strain evidence="2">SMH2392-1A</strain>
    </source>
</reference>
<protein>
    <submittedName>
        <fullName evidence="2">Uncharacterized protein</fullName>
    </submittedName>
</protein>
<dbReference type="AlphaFoldDB" id="A0AA40EC37"/>
<sequence>MSQQSGAKDAVISHAQAHKAGPDGPMTALETTGRRGDPRASRYGFSSLAGDRRGRGAWGVDVGGRQRKESDTVMRVGELASEQTSQHTQRDFRDGGVKLITLDDFAPGKTARSGQEQLLKVKSGWGLGNKSRGVDKDPSSQGQRPHLVEKEKPNGVGVRLAAGPKLRVGKATRQLVSGKLDENPGWKKALPS</sequence>